<evidence type="ECO:0000259" key="5">
    <source>
        <dbReference type="Pfam" id="PF13966"/>
    </source>
</evidence>
<comment type="similarity">
    <text evidence="1">Belongs to the small GTPase superfamily. Rab family.</text>
</comment>
<dbReference type="Pfam" id="PF00071">
    <property type="entry name" value="Ras"/>
    <property type="match status" value="1"/>
</dbReference>
<dbReference type="GO" id="GO:0005525">
    <property type="term" value="F:GTP binding"/>
    <property type="evidence" value="ECO:0007669"/>
    <property type="project" value="UniProtKB-KW"/>
</dbReference>
<reference evidence="6" key="1">
    <citation type="submission" date="2023-03" db="EMBL/GenBank/DDBJ databases">
        <title>Chromosome-scale reference genome and RAD-based genetic map of yellow starthistle (Centaurea solstitialis) reveal putative structural variation and QTLs associated with invader traits.</title>
        <authorList>
            <person name="Reatini B."/>
            <person name="Cang F.A."/>
            <person name="Jiang Q."/>
            <person name="Mckibben M.T.W."/>
            <person name="Barker M.S."/>
            <person name="Rieseberg L.H."/>
            <person name="Dlugosch K.M."/>
        </authorList>
    </citation>
    <scope>NUCLEOTIDE SEQUENCE</scope>
    <source>
        <strain evidence="6">CAN-66</strain>
        <tissue evidence="6">Leaf</tissue>
    </source>
</reference>
<evidence type="ECO:0000256" key="4">
    <source>
        <dbReference type="ARBA" id="ARBA00037868"/>
    </source>
</evidence>
<comment type="caution">
    <text evidence="6">The sequence shown here is derived from an EMBL/GenBank/DDBJ whole genome shotgun (WGS) entry which is preliminary data.</text>
</comment>
<keyword evidence="3" id="KW-0342">GTP-binding</keyword>
<dbReference type="PANTHER" id="PTHR47977">
    <property type="entry name" value="RAS-RELATED PROTEIN RAB"/>
    <property type="match status" value="1"/>
</dbReference>
<organism evidence="6 7">
    <name type="scientific">Centaurea solstitialis</name>
    <name type="common">yellow star-thistle</name>
    <dbReference type="NCBI Taxonomy" id="347529"/>
    <lineage>
        <taxon>Eukaryota</taxon>
        <taxon>Viridiplantae</taxon>
        <taxon>Streptophyta</taxon>
        <taxon>Embryophyta</taxon>
        <taxon>Tracheophyta</taxon>
        <taxon>Spermatophyta</taxon>
        <taxon>Magnoliopsida</taxon>
        <taxon>eudicotyledons</taxon>
        <taxon>Gunneridae</taxon>
        <taxon>Pentapetalae</taxon>
        <taxon>asterids</taxon>
        <taxon>campanulids</taxon>
        <taxon>Asterales</taxon>
        <taxon>Asteraceae</taxon>
        <taxon>Carduoideae</taxon>
        <taxon>Cardueae</taxon>
        <taxon>Centaureinae</taxon>
        <taxon>Centaurea</taxon>
    </lineage>
</organism>
<dbReference type="InterPro" id="IPR001806">
    <property type="entry name" value="Small_GTPase"/>
</dbReference>
<dbReference type="SUPFAM" id="SSF52540">
    <property type="entry name" value="P-loop containing nucleoside triphosphate hydrolases"/>
    <property type="match status" value="1"/>
</dbReference>
<name>A0AA38TF36_9ASTR</name>
<dbReference type="SMART" id="SM00174">
    <property type="entry name" value="RHO"/>
    <property type="match status" value="1"/>
</dbReference>
<keyword evidence="2" id="KW-0547">Nucleotide-binding</keyword>
<dbReference type="GO" id="GO:0003924">
    <property type="term" value="F:GTPase activity"/>
    <property type="evidence" value="ECO:0007669"/>
    <property type="project" value="InterPro"/>
</dbReference>
<protein>
    <recommendedName>
        <fullName evidence="5">Reverse transcriptase zinc-binding domain-containing protein</fullName>
    </recommendedName>
</protein>
<evidence type="ECO:0000256" key="1">
    <source>
        <dbReference type="ARBA" id="ARBA00006270"/>
    </source>
</evidence>
<dbReference type="AlphaFoldDB" id="A0AA38TF36"/>
<gene>
    <name evidence="6" type="ORF">OSB04_017615</name>
</gene>
<dbReference type="PROSITE" id="PS51419">
    <property type="entry name" value="RAB"/>
    <property type="match status" value="1"/>
</dbReference>
<dbReference type="InterPro" id="IPR026960">
    <property type="entry name" value="RVT-Znf"/>
</dbReference>
<evidence type="ECO:0000313" key="6">
    <source>
        <dbReference type="EMBL" id="KAJ9553570.1"/>
    </source>
</evidence>
<dbReference type="InterPro" id="IPR027417">
    <property type="entry name" value="P-loop_NTPase"/>
</dbReference>
<dbReference type="FunFam" id="3.40.50.300:FF:001447">
    <property type="entry name" value="Ras-related protein Rab-1B"/>
    <property type="match status" value="1"/>
</dbReference>
<feature type="domain" description="Reverse transcriptase zinc-binding" evidence="5">
    <location>
        <begin position="181"/>
        <end position="264"/>
    </location>
</feature>
<dbReference type="Gene3D" id="3.40.50.300">
    <property type="entry name" value="P-loop containing nucleotide triphosphate hydrolases"/>
    <property type="match status" value="1"/>
</dbReference>
<keyword evidence="7" id="KW-1185">Reference proteome</keyword>
<dbReference type="GO" id="GO:0012505">
    <property type="term" value="C:endomembrane system"/>
    <property type="evidence" value="ECO:0007669"/>
    <property type="project" value="UniProtKB-SubCell"/>
</dbReference>
<accession>A0AA38TF36</accession>
<sequence length="374" mass="43472">MLEIRLKLDNSYVDGYISTIGVDFWDTACQERFRTITSSCYRGAHGIIILYDVTEMESFNNVKQWLSEIDRYANELVCKLLVGHKCDLAENKPTRLSTHKHLRLADKYPRMMALDVDRNCYLVDRLQQMEGRAVFNGRWNRAMISERETRDLAEIESICTTIQLNNEDDRWVWSLDKSGAFTVASLRKAIDDMRLDRGDTPTLWNKIVPTKIRMLIWRARLDRLPTKVNLVKRGVAIDNVGCELCNLQDETGGHLFMDCILATETRRALNRWWDILKVNLRNFDDLFGHNGNHRENDVKLLLKETITHAYIWAIWKARNDKVFNGVPANPLRIANDIQVTSFHWFGSRFKKGKPLSWPAWCCNPLNSLSVPLLV</sequence>
<dbReference type="Proteomes" id="UP001172457">
    <property type="component" value="Chromosome 4"/>
</dbReference>
<evidence type="ECO:0000313" key="7">
    <source>
        <dbReference type="Proteomes" id="UP001172457"/>
    </source>
</evidence>
<proteinExistence type="inferred from homology"/>
<dbReference type="SMART" id="SM00175">
    <property type="entry name" value="RAB"/>
    <property type="match status" value="1"/>
</dbReference>
<dbReference type="EMBL" id="JARYMX010000004">
    <property type="protein sequence ID" value="KAJ9553570.1"/>
    <property type="molecule type" value="Genomic_DNA"/>
</dbReference>
<comment type="subcellular location">
    <subcellularLocation>
        <location evidence="4">Endomembrane system</location>
        <topology evidence="4">Lipid-anchor</topology>
    </subcellularLocation>
</comment>
<evidence type="ECO:0000256" key="3">
    <source>
        <dbReference type="ARBA" id="ARBA00023134"/>
    </source>
</evidence>
<dbReference type="InterPro" id="IPR050227">
    <property type="entry name" value="Rab"/>
</dbReference>
<evidence type="ECO:0000256" key="2">
    <source>
        <dbReference type="ARBA" id="ARBA00022741"/>
    </source>
</evidence>
<dbReference type="Pfam" id="PF13966">
    <property type="entry name" value="zf-RVT"/>
    <property type="match status" value="1"/>
</dbReference>
<dbReference type="PROSITE" id="PS51421">
    <property type="entry name" value="RAS"/>
    <property type="match status" value="1"/>
</dbReference>